<dbReference type="PANTHER" id="PTHR35563:SF2">
    <property type="entry name" value="BARREL METAL-DEPENDENT HYDROLASE, PUTATIVE (AFU_ORTHOLOGUE AFUA_1G16240)-RELATED"/>
    <property type="match status" value="1"/>
</dbReference>
<dbReference type="PANTHER" id="PTHR35563">
    <property type="entry name" value="BARREL METAL-DEPENDENT HYDROLASE, PUTATIVE (AFU_ORTHOLOGUE AFUA_1G16240)-RELATED"/>
    <property type="match status" value="1"/>
</dbReference>
<dbReference type="InterPro" id="IPR052358">
    <property type="entry name" value="Aro_Compnd_Degr_Hydrolases"/>
</dbReference>
<dbReference type="OrthoDB" id="2135488at2759"/>
<evidence type="ECO:0000313" key="3">
    <source>
        <dbReference type="EMBL" id="PHH64144.1"/>
    </source>
</evidence>
<dbReference type="SUPFAM" id="SSF51556">
    <property type="entry name" value="Metallo-dependent hydrolases"/>
    <property type="match status" value="1"/>
</dbReference>
<evidence type="ECO:0000313" key="4">
    <source>
        <dbReference type="Proteomes" id="UP000224854"/>
    </source>
</evidence>
<dbReference type="GO" id="GO:0016787">
    <property type="term" value="F:hydrolase activity"/>
    <property type="evidence" value="ECO:0007669"/>
    <property type="project" value="InterPro"/>
</dbReference>
<evidence type="ECO:0000259" key="2">
    <source>
        <dbReference type="Pfam" id="PF04909"/>
    </source>
</evidence>
<keyword evidence="4" id="KW-1185">Reference proteome</keyword>
<keyword evidence="1" id="KW-0732">Signal</keyword>
<dbReference type="Proteomes" id="UP000224854">
    <property type="component" value="Unassembled WGS sequence"/>
</dbReference>
<protein>
    <recommendedName>
        <fullName evidence="2">Amidohydrolase-related domain-containing protein</fullName>
    </recommendedName>
</protein>
<dbReference type="InterPro" id="IPR006680">
    <property type="entry name" value="Amidohydro-rel"/>
</dbReference>
<dbReference type="InterPro" id="IPR032466">
    <property type="entry name" value="Metal_Hydrolase"/>
</dbReference>
<reference evidence="3 4" key="1">
    <citation type="submission" date="2017-06" db="EMBL/GenBank/DDBJ databases">
        <title>Ant-infecting Ophiocordyceps genomes reveal a high diversity of potential behavioral manipulation genes and a possible major role for enterotoxins.</title>
        <authorList>
            <person name="De Bekker C."/>
            <person name="Evans H.C."/>
            <person name="Brachmann A."/>
            <person name="Hughes D.P."/>
        </authorList>
    </citation>
    <scope>NUCLEOTIDE SEQUENCE [LARGE SCALE GENOMIC DNA]</scope>
    <source>
        <strain evidence="3 4">1348a</strain>
    </source>
</reference>
<dbReference type="Gene3D" id="3.20.20.140">
    <property type="entry name" value="Metal-dependent hydrolases"/>
    <property type="match status" value="1"/>
</dbReference>
<comment type="caution">
    <text evidence="3">The sequence shown here is derived from an EMBL/GenBank/DDBJ whole genome shotgun (WGS) entry which is preliminary data.</text>
</comment>
<sequence>MAAVLVLALLGLAWTWILDSAPSLPLPSTSSSSWPAATGWDSHMHLINTQRFPASADAVYQPRRRDNATDAALFEASIGCQALTVVQPSIYANDNALLLETLGALGLGRARGVVVFDAQTTPRATLQQWHRAGVRGARLNLRSANKTLAPDVLARRLTRYADALRPLGWALQLYVAMDALPAVESVIARLGVRVVLDHLGSPKMPPWWPTDAARDPYSIGGFGAMMRLLQGNSTWVKISGPYRCSQAPAPLWRDLDPLIDELLRRVPGKVLYGTDWPHTRFEGLDIGPWTRRLEQRAGERNATVRNGLFGDNAQRFWR</sequence>
<feature type="domain" description="Amidohydrolase-related" evidence="2">
    <location>
        <begin position="41"/>
        <end position="318"/>
    </location>
</feature>
<accession>A0A2C5YB07</accession>
<dbReference type="Pfam" id="PF04909">
    <property type="entry name" value="Amidohydro_2"/>
    <property type="match status" value="1"/>
</dbReference>
<dbReference type="EMBL" id="NJEU01001569">
    <property type="protein sequence ID" value="PHH64144.1"/>
    <property type="molecule type" value="Genomic_DNA"/>
</dbReference>
<feature type="signal peptide" evidence="1">
    <location>
        <begin position="1"/>
        <end position="15"/>
    </location>
</feature>
<proteinExistence type="predicted"/>
<gene>
    <name evidence="3" type="ORF">CDD82_1787</name>
</gene>
<feature type="chain" id="PRO_5013174633" description="Amidohydrolase-related domain-containing protein" evidence="1">
    <location>
        <begin position="16"/>
        <end position="318"/>
    </location>
</feature>
<organism evidence="3 4">
    <name type="scientific">Ophiocordyceps australis</name>
    <dbReference type="NCBI Taxonomy" id="1399860"/>
    <lineage>
        <taxon>Eukaryota</taxon>
        <taxon>Fungi</taxon>
        <taxon>Dikarya</taxon>
        <taxon>Ascomycota</taxon>
        <taxon>Pezizomycotina</taxon>
        <taxon>Sordariomycetes</taxon>
        <taxon>Hypocreomycetidae</taxon>
        <taxon>Hypocreales</taxon>
        <taxon>Ophiocordycipitaceae</taxon>
        <taxon>Ophiocordyceps</taxon>
    </lineage>
</organism>
<dbReference type="AlphaFoldDB" id="A0A2C5YB07"/>
<evidence type="ECO:0000256" key="1">
    <source>
        <dbReference type="SAM" id="SignalP"/>
    </source>
</evidence>
<name>A0A2C5YB07_9HYPO</name>